<feature type="non-terminal residue" evidence="1">
    <location>
        <position position="152"/>
    </location>
</feature>
<keyword evidence="2" id="KW-1185">Reference proteome</keyword>
<comment type="caution">
    <text evidence="1">The sequence shown here is derived from an EMBL/GenBank/DDBJ whole genome shotgun (WGS) entry which is preliminary data.</text>
</comment>
<accession>A0ABY2DEG8</accession>
<dbReference type="EMBL" id="SMKE01001136">
    <property type="protein sequence ID" value="TDB79678.1"/>
    <property type="molecule type" value="Genomic_DNA"/>
</dbReference>
<protein>
    <submittedName>
        <fullName evidence="1">Uncharacterized protein</fullName>
    </submittedName>
</protein>
<dbReference type="Proteomes" id="UP000295626">
    <property type="component" value="Unassembled WGS sequence"/>
</dbReference>
<proteinExistence type="predicted"/>
<evidence type="ECO:0000313" key="1">
    <source>
        <dbReference type="EMBL" id="TDB79678.1"/>
    </source>
</evidence>
<evidence type="ECO:0000313" key="2">
    <source>
        <dbReference type="Proteomes" id="UP000295626"/>
    </source>
</evidence>
<gene>
    <name evidence="1" type="ORF">E1091_19435</name>
</gene>
<sequence length="152" mass="15735">MDATTSTINMTVGSVGAGTVASRIVSTVGFFMTSPSLDTEQDLARIAVASLVIDRLIVRANPSGLRVTAYDRDDVQLDTVVRAWPTGADPRAGWVGVQVVLERPTLAPTVLIRIRTYPVGSTTITTSTSTGISTGSLGGMTQVTLLAAGVVG</sequence>
<reference evidence="1 2" key="1">
    <citation type="submission" date="2019-02" db="EMBL/GenBank/DDBJ databases">
        <title>Draft genome sequences of novel Actinobacteria.</title>
        <authorList>
            <person name="Sahin N."/>
            <person name="Ay H."/>
            <person name="Saygin H."/>
        </authorList>
    </citation>
    <scope>NUCLEOTIDE SEQUENCE [LARGE SCALE GENOMIC DNA]</scope>
    <source>
        <strain evidence="1 2">JCM 30529</strain>
    </source>
</reference>
<organism evidence="1 2">
    <name type="scientific">Micromonospora fluostatini</name>
    <dbReference type="NCBI Taxonomy" id="1629071"/>
    <lineage>
        <taxon>Bacteria</taxon>
        <taxon>Bacillati</taxon>
        <taxon>Actinomycetota</taxon>
        <taxon>Actinomycetes</taxon>
        <taxon>Micromonosporales</taxon>
        <taxon>Micromonosporaceae</taxon>
        <taxon>Micromonospora</taxon>
    </lineage>
</organism>
<name>A0ABY2DEG8_9ACTN</name>